<dbReference type="SUPFAM" id="SSF54928">
    <property type="entry name" value="RNA-binding domain, RBD"/>
    <property type="match status" value="2"/>
</dbReference>
<evidence type="ECO:0000313" key="11">
    <source>
        <dbReference type="EMBL" id="GAY46634.1"/>
    </source>
</evidence>
<evidence type="ECO:0000256" key="4">
    <source>
        <dbReference type="ARBA" id="ARBA00022664"/>
    </source>
</evidence>
<dbReference type="PANTHER" id="PTHR48025:SF9">
    <property type="entry name" value="OS02G0815200 PROTEIN"/>
    <property type="match status" value="1"/>
</dbReference>
<dbReference type="InterPro" id="IPR000504">
    <property type="entry name" value="RRM_dom"/>
</dbReference>
<dbReference type="InterPro" id="IPR048289">
    <property type="entry name" value="RRM2_NsCP33-like"/>
</dbReference>
<evidence type="ECO:0000256" key="8">
    <source>
        <dbReference type="PROSITE-ProRule" id="PRU00176"/>
    </source>
</evidence>
<keyword evidence="5" id="KW-0677">Repeat</keyword>
<evidence type="ECO:0000256" key="6">
    <source>
        <dbReference type="ARBA" id="ARBA00022884"/>
    </source>
</evidence>
<dbReference type="InterPro" id="IPR050502">
    <property type="entry name" value="Euk_RNA-bind_prot"/>
</dbReference>
<evidence type="ECO:0000256" key="3">
    <source>
        <dbReference type="ARBA" id="ARBA00022640"/>
    </source>
</evidence>
<protein>
    <recommendedName>
        <fullName evidence="10">RRM domain-containing protein</fullName>
    </recommendedName>
</protein>
<organism evidence="11 12">
    <name type="scientific">Citrus unshiu</name>
    <name type="common">Satsuma mandarin</name>
    <name type="synonym">Citrus nobilis var. unshiu</name>
    <dbReference type="NCBI Taxonomy" id="55188"/>
    <lineage>
        <taxon>Eukaryota</taxon>
        <taxon>Viridiplantae</taxon>
        <taxon>Streptophyta</taxon>
        <taxon>Embryophyta</taxon>
        <taxon>Tracheophyta</taxon>
        <taxon>Spermatophyta</taxon>
        <taxon>Magnoliopsida</taxon>
        <taxon>eudicotyledons</taxon>
        <taxon>Gunneridae</taxon>
        <taxon>Pentapetalae</taxon>
        <taxon>rosids</taxon>
        <taxon>malvids</taxon>
        <taxon>Sapindales</taxon>
        <taxon>Rutaceae</taxon>
        <taxon>Aurantioideae</taxon>
        <taxon>Citrus</taxon>
    </lineage>
</organism>
<dbReference type="GO" id="GO:0009535">
    <property type="term" value="C:chloroplast thylakoid membrane"/>
    <property type="evidence" value="ECO:0007669"/>
    <property type="project" value="TreeGrafter"/>
</dbReference>
<keyword evidence="3" id="KW-0934">Plastid</keyword>
<dbReference type="PROSITE" id="PS50102">
    <property type="entry name" value="RRM"/>
    <property type="match status" value="2"/>
</dbReference>
<dbReference type="Gene3D" id="3.30.70.330">
    <property type="match status" value="2"/>
</dbReference>
<keyword evidence="6 8" id="KW-0694">RNA-binding</keyword>
<dbReference type="CDD" id="cd21608">
    <property type="entry name" value="RRM2_NsCP33_like"/>
    <property type="match status" value="1"/>
</dbReference>
<dbReference type="FunFam" id="3.30.70.330:FF:000361">
    <property type="entry name" value="28 kDa ribonucleoprotein, chloroplastic"/>
    <property type="match status" value="1"/>
</dbReference>
<dbReference type="AlphaFoldDB" id="A0A2H5P2N8"/>
<comment type="subcellular location">
    <subcellularLocation>
        <location evidence="1">Plastid</location>
        <location evidence="1">Chloroplast</location>
    </subcellularLocation>
</comment>
<keyword evidence="2" id="KW-0150">Chloroplast</keyword>
<dbReference type="Proteomes" id="UP000236630">
    <property type="component" value="Unassembled WGS sequence"/>
</dbReference>
<feature type="domain" description="RRM" evidence="10">
    <location>
        <begin position="246"/>
        <end position="308"/>
    </location>
</feature>
<feature type="region of interest" description="Disordered" evidence="9">
    <location>
        <begin position="90"/>
        <end position="130"/>
    </location>
</feature>
<proteinExistence type="predicted"/>
<dbReference type="GO" id="GO:0006397">
    <property type="term" value="P:mRNA processing"/>
    <property type="evidence" value="ECO:0007669"/>
    <property type="project" value="UniProtKB-KW"/>
</dbReference>
<evidence type="ECO:0000256" key="2">
    <source>
        <dbReference type="ARBA" id="ARBA00022528"/>
    </source>
</evidence>
<dbReference type="Pfam" id="PF00076">
    <property type="entry name" value="RRM_1"/>
    <property type="match status" value="2"/>
</dbReference>
<dbReference type="InterPro" id="IPR035979">
    <property type="entry name" value="RBD_domain_sf"/>
</dbReference>
<feature type="domain" description="RRM" evidence="10">
    <location>
        <begin position="321"/>
        <end position="399"/>
    </location>
</feature>
<reference evidence="11 12" key="1">
    <citation type="journal article" date="2017" name="Front. Genet.">
        <title>Draft sequencing of the heterozygous diploid genome of Satsuma (Citrus unshiu Marc.) using a hybrid assembly approach.</title>
        <authorList>
            <person name="Shimizu T."/>
            <person name="Tanizawa Y."/>
            <person name="Mochizuki T."/>
            <person name="Nagasaki H."/>
            <person name="Yoshioka T."/>
            <person name="Toyoda A."/>
            <person name="Fujiyama A."/>
            <person name="Kaminuma E."/>
            <person name="Nakamura Y."/>
        </authorList>
    </citation>
    <scope>NUCLEOTIDE SEQUENCE [LARGE SCALE GENOMIC DNA]</scope>
    <source>
        <strain evidence="12">cv. Miyagawa wase</strain>
    </source>
</reference>
<dbReference type="STRING" id="55188.A0A2H5P2N8"/>
<evidence type="ECO:0000256" key="5">
    <source>
        <dbReference type="ARBA" id="ARBA00022737"/>
    </source>
</evidence>
<feature type="compositionally biased region" description="Acidic residues" evidence="9">
    <location>
        <begin position="94"/>
        <end position="112"/>
    </location>
</feature>
<evidence type="ECO:0000256" key="7">
    <source>
        <dbReference type="ARBA" id="ARBA00023274"/>
    </source>
</evidence>
<evidence type="ECO:0000256" key="9">
    <source>
        <dbReference type="SAM" id="MobiDB-lite"/>
    </source>
</evidence>
<dbReference type="GO" id="GO:0003729">
    <property type="term" value="F:mRNA binding"/>
    <property type="evidence" value="ECO:0007669"/>
    <property type="project" value="TreeGrafter"/>
</dbReference>
<dbReference type="GO" id="GO:1901259">
    <property type="term" value="P:chloroplast rRNA processing"/>
    <property type="evidence" value="ECO:0007669"/>
    <property type="project" value="TreeGrafter"/>
</dbReference>
<gene>
    <name evidence="11" type="ORF">CUMW_098570</name>
</gene>
<comment type="caution">
    <text evidence="11">The sequence shown here is derived from an EMBL/GenBank/DDBJ whole genome shotgun (WGS) entry which is preliminary data.</text>
</comment>
<name>A0A2H5P2N8_CITUN</name>
<evidence type="ECO:0000259" key="10">
    <source>
        <dbReference type="PROSITE" id="PS50102"/>
    </source>
</evidence>
<dbReference type="EMBL" id="BDQV01000034">
    <property type="protein sequence ID" value="GAY46634.1"/>
    <property type="molecule type" value="Genomic_DNA"/>
</dbReference>
<keyword evidence="7" id="KW-0687">Ribonucleoprotein</keyword>
<keyword evidence="12" id="KW-1185">Reference proteome</keyword>
<dbReference type="PANTHER" id="PTHR48025">
    <property type="entry name" value="OS02G0815200 PROTEIN"/>
    <property type="match status" value="1"/>
</dbReference>
<accession>A0A2H5P2N8</accession>
<evidence type="ECO:0000313" key="12">
    <source>
        <dbReference type="Proteomes" id="UP000236630"/>
    </source>
</evidence>
<sequence length="402" mass="44117">MAATAAAAIGSSFSSSMHTPKCLRAKQCPVSLDHNSNVVIPMMKLSAPRVLLASISQPCTIEPLNIIGAIPQQSKWRVLKMSAAVAQEEAAATAEEEASGLVEEETEEVQEDGEAKAEAEAGPEAEALAPPPLGVNTKLYFGNLPYNVDSAQLAGIIQDYGSPELVEWMISRRGFQEIRPRDEVRLSSKCAVRLLSCDGNQNSSIHSGFPDQINRGGEMEFLCAWILVAFNQPISELIKDADMLYSLRRKYPLGSRFIDKVLYDRETGRSRGFAFVTMSTVEDCNAVIENLDGREYLGRILRVNFSDKPKPKVPLYAETDFKLFVGNLSWSVTTESLTQAFQEYGNVVGARVLYDGESGRSRGYGFVCYSTKAEMETALESLNGVELEGRAMRVSLAQGRRS</sequence>
<keyword evidence="4" id="KW-0507">mRNA processing</keyword>
<evidence type="ECO:0000256" key="1">
    <source>
        <dbReference type="ARBA" id="ARBA00004229"/>
    </source>
</evidence>
<dbReference type="GO" id="GO:1990904">
    <property type="term" value="C:ribonucleoprotein complex"/>
    <property type="evidence" value="ECO:0007669"/>
    <property type="project" value="UniProtKB-KW"/>
</dbReference>
<dbReference type="InterPro" id="IPR012677">
    <property type="entry name" value="Nucleotide-bd_a/b_plait_sf"/>
</dbReference>
<dbReference type="SMART" id="SM00360">
    <property type="entry name" value="RRM"/>
    <property type="match status" value="2"/>
</dbReference>